<dbReference type="GO" id="GO:0009228">
    <property type="term" value="P:thiamine biosynthetic process"/>
    <property type="evidence" value="ECO:0007669"/>
    <property type="project" value="UniProtKB-KW"/>
</dbReference>
<keyword evidence="6 11" id="KW-0547">Nucleotide-binding</keyword>
<dbReference type="GO" id="GO:0000287">
    <property type="term" value="F:magnesium ion binding"/>
    <property type="evidence" value="ECO:0007669"/>
    <property type="project" value="UniProtKB-UniRule"/>
</dbReference>
<dbReference type="CDD" id="cd01170">
    <property type="entry name" value="THZ_kinase"/>
    <property type="match status" value="1"/>
</dbReference>
<evidence type="ECO:0000256" key="4">
    <source>
        <dbReference type="ARBA" id="ARBA00022679"/>
    </source>
</evidence>
<keyword evidence="10 11" id="KW-0784">Thiamine biosynthesis</keyword>
<proteinExistence type="inferred from homology"/>
<keyword evidence="9 11" id="KW-0460">Magnesium</keyword>
<dbReference type="PRINTS" id="PR01099">
    <property type="entry name" value="HYETHTZKNASE"/>
</dbReference>
<evidence type="ECO:0000256" key="5">
    <source>
        <dbReference type="ARBA" id="ARBA00022723"/>
    </source>
</evidence>
<evidence type="ECO:0000313" key="13">
    <source>
        <dbReference type="Proteomes" id="UP000244948"/>
    </source>
</evidence>
<dbReference type="InterPro" id="IPR029056">
    <property type="entry name" value="Ribokinase-like"/>
</dbReference>
<sequence length="273" mass="29110">MVPFSALNAIPYLMEYQEKSPLVHCMTNDVVQNFTANLLLATGGSPAMIPDIQECAEFTEISSSLLINVGTLTQIRAEAMLHSAKQAMVTGTPWVLDPVGIGSALYFRTKIVHELLAYRPTVIRGNIAEIMVLAGIDALAKGVDSHESGSDVAQYAEMVAREFQTIVVMTGEVDYITDGSRGYTISAGTTLLTRVTGTGCSLSALVAGMIGSTPDTLEAAATACYLVALAGEFAAEKATGMGSFALQYLDEISNMTPERLLEIAKREAPEIQF</sequence>
<comment type="catalytic activity">
    <reaction evidence="1 11">
        <text>5-(2-hydroxyethyl)-4-methylthiazole + ATP = 4-methyl-5-(2-phosphooxyethyl)-thiazole + ADP + H(+)</text>
        <dbReference type="Rhea" id="RHEA:24212"/>
        <dbReference type="ChEBI" id="CHEBI:15378"/>
        <dbReference type="ChEBI" id="CHEBI:17957"/>
        <dbReference type="ChEBI" id="CHEBI:30616"/>
        <dbReference type="ChEBI" id="CHEBI:58296"/>
        <dbReference type="ChEBI" id="CHEBI:456216"/>
        <dbReference type="EC" id="2.7.1.50"/>
    </reaction>
</comment>
<dbReference type="GO" id="GO:0005524">
    <property type="term" value="F:ATP binding"/>
    <property type="evidence" value="ECO:0007669"/>
    <property type="project" value="UniProtKB-UniRule"/>
</dbReference>
<feature type="binding site" evidence="11">
    <location>
        <position position="170"/>
    </location>
    <ligand>
        <name>ATP</name>
        <dbReference type="ChEBI" id="CHEBI:30616"/>
    </ligand>
</feature>
<dbReference type="PIRSF" id="PIRSF000513">
    <property type="entry name" value="Thz_kinase"/>
    <property type="match status" value="1"/>
</dbReference>
<keyword evidence="8 11" id="KW-0067">ATP-binding</keyword>
<feature type="binding site" evidence="11">
    <location>
        <position position="48"/>
    </location>
    <ligand>
        <name>substrate</name>
    </ligand>
</feature>
<dbReference type="AlphaFoldDB" id="A0A2U2AM87"/>
<dbReference type="Pfam" id="PF02110">
    <property type="entry name" value="HK"/>
    <property type="match status" value="1"/>
</dbReference>
<evidence type="ECO:0000256" key="8">
    <source>
        <dbReference type="ARBA" id="ARBA00022840"/>
    </source>
</evidence>
<name>A0A2U2AM87_9GAMM</name>
<feature type="binding site" evidence="11">
    <location>
        <position position="124"/>
    </location>
    <ligand>
        <name>ATP</name>
        <dbReference type="ChEBI" id="CHEBI:30616"/>
    </ligand>
</feature>
<comment type="caution">
    <text evidence="12">The sequence shown here is derived from an EMBL/GenBank/DDBJ whole genome shotgun (WGS) entry which is preliminary data.</text>
</comment>
<organism evidence="12 13">
    <name type="scientific">Ignatzschineria indica</name>
    <dbReference type="NCBI Taxonomy" id="472583"/>
    <lineage>
        <taxon>Bacteria</taxon>
        <taxon>Pseudomonadati</taxon>
        <taxon>Pseudomonadota</taxon>
        <taxon>Gammaproteobacteria</taxon>
        <taxon>Cardiobacteriales</taxon>
        <taxon>Ignatzschineriaceae</taxon>
        <taxon>Ignatzschineria</taxon>
    </lineage>
</organism>
<comment type="similarity">
    <text evidence="11">Belongs to the Thz kinase family.</text>
</comment>
<keyword evidence="4 11" id="KW-0808">Transferase</keyword>
<comment type="pathway">
    <text evidence="3 11">Cofactor biosynthesis; thiamine diphosphate biosynthesis; 4-methyl-5-(2-phosphoethyl)-thiazole from 5-(2-hydroxyethyl)-4-methylthiazole: step 1/1.</text>
</comment>
<evidence type="ECO:0000256" key="6">
    <source>
        <dbReference type="ARBA" id="ARBA00022741"/>
    </source>
</evidence>
<dbReference type="RefSeq" id="WP_109235517.1">
    <property type="nucleotide sequence ID" value="NZ_BMXZ01000001.1"/>
</dbReference>
<evidence type="ECO:0000256" key="3">
    <source>
        <dbReference type="ARBA" id="ARBA00004868"/>
    </source>
</evidence>
<dbReference type="EC" id="2.7.1.50" evidence="11"/>
<evidence type="ECO:0000256" key="7">
    <source>
        <dbReference type="ARBA" id="ARBA00022777"/>
    </source>
</evidence>
<evidence type="ECO:0000256" key="9">
    <source>
        <dbReference type="ARBA" id="ARBA00022842"/>
    </source>
</evidence>
<protein>
    <recommendedName>
        <fullName evidence="11">Hydroxyethylthiazole kinase</fullName>
        <ecNumber evidence="11">2.7.1.50</ecNumber>
    </recommendedName>
    <alternativeName>
        <fullName evidence="11">4-methyl-5-beta-hydroxyethylthiazole kinase</fullName>
        <shortName evidence="11">TH kinase</shortName>
        <shortName evidence="11">Thz kinase</shortName>
    </alternativeName>
</protein>
<dbReference type="EMBL" id="QEWR01000002">
    <property type="protein sequence ID" value="PWD84319.1"/>
    <property type="molecule type" value="Genomic_DNA"/>
</dbReference>
<dbReference type="UniPathway" id="UPA00060">
    <property type="reaction ID" value="UER00139"/>
</dbReference>
<dbReference type="NCBIfam" id="TIGR00694">
    <property type="entry name" value="thiM"/>
    <property type="match status" value="1"/>
</dbReference>
<evidence type="ECO:0000256" key="11">
    <source>
        <dbReference type="HAMAP-Rule" id="MF_00228"/>
    </source>
</evidence>
<keyword evidence="13" id="KW-1185">Reference proteome</keyword>
<reference evidence="12 13" key="1">
    <citation type="journal article" date="2018" name="Genome Announc.">
        <title>Ignatzschineria cameli sp. nov., isolated from necrotic foot tissue of dromedaries (Camelus dromedarius) and associated maggots (Wohlfahrtia species) in Dubai.</title>
        <authorList>
            <person name="Tsang C.C."/>
            <person name="Tang J.Y."/>
            <person name="Fong J.Y."/>
            <person name="Kinne J."/>
            <person name="Lee H.H."/>
            <person name="Joseph M."/>
            <person name="Jose S."/>
            <person name="Schuster R.K."/>
            <person name="Tang Y."/>
            <person name="Sivakumar S."/>
            <person name="Chen J.H."/>
            <person name="Teng J.L."/>
            <person name="Lau S.K."/>
            <person name="Wernery U."/>
            <person name="Woo P.C."/>
        </authorList>
    </citation>
    <scope>NUCLEOTIDE SEQUENCE [LARGE SCALE GENOMIC DNA]</scope>
    <source>
        <strain evidence="12 13">KCTC 22643</strain>
    </source>
</reference>
<accession>A0A2U2AM87</accession>
<dbReference type="NCBIfam" id="NF006830">
    <property type="entry name" value="PRK09355.1"/>
    <property type="match status" value="1"/>
</dbReference>
<evidence type="ECO:0000256" key="10">
    <source>
        <dbReference type="ARBA" id="ARBA00022977"/>
    </source>
</evidence>
<comment type="function">
    <text evidence="11">Catalyzes the phosphorylation of the hydroxyl group of 4-methyl-5-beta-hydroxyethylthiazole (THZ).</text>
</comment>
<dbReference type="Proteomes" id="UP000244948">
    <property type="component" value="Unassembled WGS sequence"/>
</dbReference>
<keyword evidence="7 11" id="KW-0418">Kinase</keyword>
<comment type="cofactor">
    <cofactor evidence="2 11">
        <name>Mg(2+)</name>
        <dbReference type="ChEBI" id="CHEBI:18420"/>
    </cofactor>
</comment>
<dbReference type="Gene3D" id="3.40.1190.20">
    <property type="match status" value="1"/>
</dbReference>
<dbReference type="GO" id="GO:0004417">
    <property type="term" value="F:hydroxyethylthiazole kinase activity"/>
    <property type="evidence" value="ECO:0007669"/>
    <property type="project" value="UniProtKB-UniRule"/>
</dbReference>
<dbReference type="GO" id="GO:0009229">
    <property type="term" value="P:thiamine diphosphate biosynthetic process"/>
    <property type="evidence" value="ECO:0007669"/>
    <property type="project" value="UniProtKB-UniRule"/>
</dbReference>
<dbReference type="HAMAP" id="MF_00228">
    <property type="entry name" value="Thz_kinase"/>
    <property type="match status" value="1"/>
</dbReference>
<evidence type="ECO:0000256" key="2">
    <source>
        <dbReference type="ARBA" id="ARBA00001946"/>
    </source>
</evidence>
<evidence type="ECO:0000313" key="12">
    <source>
        <dbReference type="EMBL" id="PWD84319.1"/>
    </source>
</evidence>
<gene>
    <name evidence="11" type="primary">thiM</name>
    <name evidence="12" type="ORF">DC082_01895</name>
</gene>
<dbReference type="InterPro" id="IPR000417">
    <property type="entry name" value="Hyethyz_kinase"/>
</dbReference>
<dbReference type="SUPFAM" id="SSF53613">
    <property type="entry name" value="Ribokinase-like"/>
    <property type="match status" value="1"/>
</dbReference>
<feature type="binding site" evidence="11">
    <location>
        <position position="197"/>
    </location>
    <ligand>
        <name>substrate</name>
    </ligand>
</feature>
<evidence type="ECO:0000256" key="1">
    <source>
        <dbReference type="ARBA" id="ARBA00001771"/>
    </source>
</evidence>
<keyword evidence="5 11" id="KW-0479">Metal-binding</keyword>